<dbReference type="GO" id="GO:0003677">
    <property type="term" value="F:DNA binding"/>
    <property type="evidence" value="ECO:0007669"/>
    <property type="project" value="UniProtKB-UniRule"/>
</dbReference>
<dbReference type="PROSITE" id="PS51900">
    <property type="entry name" value="CB"/>
    <property type="match status" value="1"/>
</dbReference>
<dbReference type="InterPro" id="IPR010998">
    <property type="entry name" value="Integrase_recombinase_N"/>
</dbReference>
<dbReference type="PANTHER" id="PTHR30629:SF2">
    <property type="entry name" value="PROPHAGE INTEGRASE INTS-RELATED"/>
    <property type="match status" value="1"/>
</dbReference>
<dbReference type="SUPFAM" id="SSF56349">
    <property type="entry name" value="DNA breaking-rejoining enzymes"/>
    <property type="match status" value="1"/>
</dbReference>
<sequence>MPISDTKARKAAPADKPYRIPDSDGLYLDVRPSGKKYWRVRYFLHGKENLYTPGQYPQVTLKEARKQRDDVKHNAAQGIDPKALQQEERDRSKRSQEDSFDTIAIEWWEKHSPRWTDHYASQVRKGIEREMRPAFGAKNIRQITPADVLRLVQKIEARGAPSVAMLVRQWIAQIYRYAASTLRADHDPAAPIEGAVQRPPVQHSRSLSAEDLAELANQIDTRGGWRINAIAMHVLMRTMLRTGELRQGRWEEVDFMRAEWRVPAERMKMRRPHVVPLSNQVVTLLQELHGYTGHMPLMFPSYRHPGRPLSATTINKALERMGWAGRFSGHGFRSTASTLLNEHGWRGDLIEKQLAHMPGDKVRAAYNHADYLKERREMLQWYSDYIDALMQGAAVPQVPARMRA</sequence>
<comment type="similarity">
    <text evidence="1">Belongs to the 'phage' integrase family.</text>
</comment>
<evidence type="ECO:0000256" key="6">
    <source>
        <dbReference type="SAM" id="MobiDB-lite"/>
    </source>
</evidence>
<dbReference type="InterPro" id="IPR011010">
    <property type="entry name" value="DNA_brk_join_enz"/>
</dbReference>
<protein>
    <submittedName>
        <fullName evidence="9">Integrase</fullName>
    </submittedName>
</protein>
<name>A0A1N6DLZ0_9GAMM</name>
<feature type="compositionally biased region" description="Basic and acidic residues" evidence="6">
    <location>
        <begin position="85"/>
        <end position="97"/>
    </location>
</feature>
<dbReference type="CDD" id="cd00801">
    <property type="entry name" value="INT_P4_C"/>
    <property type="match status" value="1"/>
</dbReference>
<evidence type="ECO:0000313" key="9">
    <source>
        <dbReference type="EMBL" id="SIN62134.1"/>
    </source>
</evidence>
<evidence type="ECO:0000256" key="2">
    <source>
        <dbReference type="ARBA" id="ARBA00022908"/>
    </source>
</evidence>
<evidence type="ECO:0000259" key="8">
    <source>
        <dbReference type="PROSITE" id="PS51900"/>
    </source>
</evidence>
<feature type="domain" description="Core-binding (CB)" evidence="8">
    <location>
        <begin position="98"/>
        <end position="179"/>
    </location>
</feature>
<evidence type="ECO:0000256" key="4">
    <source>
        <dbReference type="ARBA" id="ARBA00023172"/>
    </source>
</evidence>
<dbReference type="Proteomes" id="UP000185024">
    <property type="component" value="Unassembled WGS sequence"/>
</dbReference>
<evidence type="ECO:0000313" key="10">
    <source>
        <dbReference type="Proteomes" id="UP000185024"/>
    </source>
</evidence>
<organism evidence="9 10">
    <name type="scientific">Vreelandella aquamarina</name>
    <dbReference type="NCBI Taxonomy" id="77097"/>
    <lineage>
        <taxon>Bacteria</taxon>
        <taxon>Pseudomonadati</taxon>
        <taxon>Pseudomonadota</taxon>
        <taxon>Gammaproteobacteria</taxon>
        <taxon>Oceanospirillales</taxon>
        <taxon>Halomonadaceae</taxon>
        <taxon>Vreelandella</taxon>
    </lineage>
</organism>
<keyword evidence="3 5" id="KW-0238">DNA-binding</keyword>
<keyword evidence="4" id="KW-0233">DNA recombination</keyword>
<evidence type="ECO:0000256" key="1">
    <source>
        <dbReference type="ARBA" id="ARBA00008857"/>
    </source>
</evidence>
<gene>
    <name evidence="9" type="ORF">SAMN05878438_0793</name>
</gene>
<dbReference type="InterPro" id="IPR053876">
    <property type="entry name" value="Phage_int_M"/>
</dbReference>
<dbReference type="Gene3D" id="3.30.160.390">
    <property type="entry name" value="Integrase, DNA-binding domain"/>
    <property type="match status" value="1"/>
</dbReference>
<dbReference type="EMBL" id="FSQX01000001">
    <property type="protein sequence ID" value="SIN62134.1"/>
    <property type="molecule type" value="Genomic_DNA"/>
</dbReference>
<proteinExistence type="inferred from homology"/>
<dbReference type="Pfam" id="PF13356">
    <property type="entry name" value="Arm-DNA-bind_3"/>
    <property type="match status" value="1"/>
</dbReference>
<dbReference type="InterPro" id="IPR002104">
    <property type="entry name" value="Integrase_catalytic"/>
</dbReference>
<dbReference type="RefSeq" id="WP_074210845.1">
    <property type="nucleotide sequence ID" value="NZ_BJOI01000012.1"/>
</dbReference>
<dbReference type="InterPro" id="IPR038488">
    <property type="entry name" value="Integrase_DNA-bd_sf"/>
</dbReference>
<feature type="compositionally biased region" description="Basic and acidic residues" evidence="6">
    <location>
        <begin position="63"/>
        <end position="73"/>
    </location>
</feature>
<feature type="domain" description="Tyr recombinase" evidence="7">
    <location>
        <begin position="202"/>
        <end position="379"/>
    </location>
</feature>
<evidence type="ECO:0000259" key="7">
    <source>
        <dbReference type="PROSITE" id="PS51898"/>
    </source>
</evidence>
<feature type="region of interest" description="Disordered" evidence="6">
    <location>
        <begin position="63"/>
        <end position="97"/>
    </location>
</feature>
<reference evidence="9 10" key="1">
    <citation type="submission" date="2016-11" db="EMBL/GenBank/DDBJ databases">
        <authorList>
            <person name="Jaros S."/>
            <person name="Januszkiewicz K."/>
            <person name="Wedrychowicz H."/>
        </authorList>
    </citation>
    <scope>NUCLEOTIDE SEQUENCE [LARGE SCALE GENOMIC DNA]</scope>
    <source>
        <strain evidence="9 10">ACAM 239</strain>
    </source>
</reference>
<dbReference type="Gene3D" id="1.10.150.130">
    <property type="match status" value="1"/>
</dbReference>
<dbReference type="Gene3D" id="1.10.443.10">
    <property type="entry name" value="Intergrase catalytic core"/>
    <property type="match status" value="1"/>
</dbReference>
<dbReference type="AlphaFoldDB" id="A0A1N6DLZ0"/>
<dbReference type="GO" id="GO:0015074">
    <property type="term" value="P:DNA integration"/>
    <property type="evidence" value="ECO:0007669"/>
    <property type="project" value="UniProtKB-KW"/>
</dbReference>
<keyword evidence="2" id="KW-0229">DNA integration</keyword>
<dbReference type="PROSITE" id="PS51898">
    <property type="entry name" value="TYR_RECOMBINASE"/>
    <property type="match status" value="1"/>
</dbReference>
<dbReference type="Pfam" id="PF00589">
    <property type="entry name" value="Phage_integrase"/>
    <property type="match status" value="1"/>
</dbReference>
<dbReference type="GeneID" id="97276262"/>
<evidence type="ECO:0000256" key="5">
    <source>
        <dbReference type="PROSITE-ProRule" id="PRU01248"/>
    </source>
</evidence>
<accession>A0A1N6DLZ0</accession>
<dbReference type="InterPro" id="IPR013762">
    <property type="entry name" value="Integrase-like_cat_sf"/>
</dbReference>
<dbReference type="Pfam" id="PF22022">
    <property type="entry name" value="Phage_int_M"/>
    <property type="match status" value="1"/>
</dbReference>
<dbReference type="GO" id="GO:0006310">
    <property type="term" value="P:DNA recombination"/>
    <property type="evidence" value="ECO:0007669"/>
    <property type="project" value="UniProtKB-KW"/>
</dbReference>
<dbReference type="InterPro" id="IPR044068">
    <property type="entry name" value="CB"/>
</dbReference>
<dbReference type="InterPro" id="IPR050808">
    <property type="entry name" value="Phage_Integrase"/>
</dbReference>
<dbReference type="PANTHER" id="PTHR30629">
    <property type="entry name" value="PROPHAGE INTEGRASE"/>
    <property type="match status" value="1"/>
</dbReference>
<evidence type="ECO:0000256" key="3">
    <source>
        <dbReference type="ARBA" id="ARBA00023125"/>
    </source>
</evidence>
<dbReference type="InterPro" id="IPR025166">
    <property type="entry name" value="Integrase_DNA_bind_dom"/>
</dbReference>